<dbReference type="RefSeq" id="WP_344326788.1">
    <property type="nucleotide sequence ID" value="NZ_BAAAPY010000004.1"/>
</dbReference>
<dbReference type="PANTHER" id="PTHR30399">
    <property type="entry name" value="UNCHARACTERIZED PROTEIN YGJP"/>
    <property type="match status" value="1"/>
</dbReference>
<evidence type="ECO:0000313" key="2">
    <source>
        <dbReference type="EMBL" id="GAA2077355.1"/>
    </source>
</evidence>
<evidence type="ECO:0000259" key="1">
    <source>
        <dbReference type="Pfam" id="PF01863"/>
    </source>
</evidence>
<gene>
    <name evidence="2" type="ORF">GCM10009821_16210</name>
</gene>
<dbReference type="CDD" id="cd07344">
    <property type="entry name" value="M48_yhfN_like"/>
    <property type="match status" value="1"/>
</dbReference>
<reference evidence="2 3" key="1">
    <citation type="journal article" date="2019" name="Int. J. Syst. Evol. Microbiol.">
        <title>The Global Catalogue of Microorganisms (GCM) 10K type strain sequencing project: providing services to taxonomists for standard genome sequencing and annotation.</title>
        <authorList>
            <consortium name="The Broad Institute Genomics Platform"/>
            <consortium name="The Broad Institute Genome Sequencing Center for Infectious Disease"/>
            <person name="Wu L."/>
            <person name="Ma J."/>
        </authorList>
    </citation>
    <scope>NUCLEOTIDE SEQUENCE [LARGE SCALE GENOMIC DNA]</scope>
    <source>
        <strain evidence="2 3">JCM 15749</strain>
    </source>
</reference>
<protein>
    <submittedName>
        <fullName evidence="2">M48 family metallopeptidase</fullName>
    </submittedName>
</protein>
<feature type="domain" description="YgjP-like metallopeptidase" evidence="1">
    <location>
        <begin position="79"/>
        <end position="145"/>
    </location>
</feature>
<dbReference type="Proteomes" id="UP001501480">
    <property type="component" value="Unassembled WGS sequence"/>
</dbReference>
<dbReference type="InterPro" id="IPR002725">
    <property type="entry name" value="YgjP-like_metallopeptidase"/>
</dbReference>
<proteinExistence type="predicted"/>
<name>A0ABN2VYA1_9ACTN</name>
<dbReference type="PANTHER" id="PTHR30399:SF1">
    <property type="entry name" value="UTP PYROPHOSPHATASE"/>
    <property type="match status" value="1"/>
</dbReference>
<comment type="caution">
    <text evidence="2">The sequence shown here is derived from an EMBL/GenBank/DDBJ whole genome shotgun (WGS) entry which is preliminary data.</text>
</comment>
<evidence type="ECO:0000313" key="3">
    <source>
        <dbReference type="Proteomes" id="UP001501480"/>
    </source>
</evidence>
<keyword evidence="3" id="KW-1185">Reference proteome</keyword>
<accession>A0ABN2VYA1</accession>
<dbReference type="Gene3D" id="3.30.2010.10">
    <property type="entry name" value="Metalloproteases ('zincins'), catalytic domain"/>
    <property type="match status" value="1"/>
</dbReference>
<sequence length="165" mass="18947">MDVEIRRSARRKRNITARREDGRTVILMPAGLSVEEEERHVTSLLAKLDARERRLHPGDEELMDRAARLSETYLEGRARPTSIRWVANQQHRWGSCTSGAGTIRLSDRLRGMPSWVVDAVLLHELAHLIESDHGPRFQELVQRYPQHERAEGFLQGVTWQCPPGP</sequence>
<dbReference type="InterPro" id="IPR053136">
    <property type="entry name" value="UTP_pyrophosphatase-like"/>
</dbReference>
<organism evidence="2 3">
    <name type="scientific">Aeromicrobium halocynthiae</name>
    <dbReference type="NCBI Taxonomy" id="560557"/>
    <lineage>
        <taxon>Bacteria</taxon>
        <taxon>Bacillati</taxon>
        <taxon>Actinomycetota</taxon>
        <taxon>Actinomycetes</taxon>
        <taxon>Propionibacteriales</taxon>
        <taxon>Nocardioidaceae</taxon>
        <taxon>Aeromicrobium</taxon>
    </lineage>
</organism>
<dbReference type="Pfam" id="PF01863">
    <property type="entry name" value="YgjP-like"/>
    <property type="match status" value="1"/>
</dbReference>
<dbReference type="EMBL" id="BAAAPY010000004">
    <property type="protein sequence ID" value="GAA2077355.1"/>
    <property type="molecule type" value="Genomic_DNA"/>
</dbReference>